<comment type="similarity">
    <text evidence="2 11">Belongs to the exportin family.</text>
</comment>
<dbReference type="InterPro" id="IPR013598">
    <property type="entry name" value="Exportin-1/Importin-b-like"/>
</dbReference>
<evidence type="ECO:0000256" key="13">
    <source>
        <dbReference type="SAM" id="SignalP"/>
    </source>
</evidence>
<keyword evidence="13" id="KW-0732">Signal</keyword>
<dbReference type="GO" id="GO:0008033">
    <property type="term" value="P:tRNA processing"/>
    <property type="evidence" value="ECO:0007669"/>
    <property type="project" value="UniProtKB-KW"/>
</dbReference>
<dbReference type="PANTHER" id="PTHR15952">
    <property type="entry name" value="EXPORTIN-T/LOS1"/>
    <property type="match status" value="1"/>
</dbReference>
<dbReference type="FunFam" id="1.25.10.10:FF:000355">
    <property type="entry name" value="Exportin-T"/>
    <property type="match status" value="1"/>
</dbReference>
<dbReference type="InterPro" id="IPR021054">
    <property type="entry name" value="Cell_wall_mannoprotein_1"/>
</dbReference>
<dbReference type="InterPro" id="IPR045546">
    <property type="entry name" value="Exportin-T_C"/>
</dbReference>
<protein>
    <recommendedName>
        <fullName evidence="3 11">Exportin-T</fullName>
    </recommendedName>
    <alternativeName>
        <fullName evidence="11">Exportin(tRNA)</fullName>
    </alternativeName>
    <alternativeName>
        <fullName evidence="11">tRNA exportin</fullName>
    </alternativeName>
</protein>
<feature type="signal peptide" evidence="13">
    <location>
        <begin position="1"/>
        <end position="24"/>
    </location>
</feature>
<dbReference type="InterPro" id="IPR011989">
    <property type="entry name" value="ARM-like"/>
</dbReference>
<evidence type="ECO:0000256" key="11">
    <source>
        <dbReference type="RuleBase" id="RU366037"/>
    </source>
</evidence>
<name>A0A2N3NCR9_9PEZI</name>
<dbReference type="InterPro" id="IPR040017">
    <property type="entry name" value="XPOT"/>
</dbReference>
<dbReference type="Pfam" id="PF19282">
    <property type="entry name" value="Exportin-T"/>
    <property type="match status" value="1"/>
</dbReference>
<evidence type="ECO:0000259" key="14">
    <source>
        <dbReference type="Pfam" id="PF08389"/>
    </source>
</evidence>
<dbReference type="GO" id="GO:0016363">
    <property type="term" value="C:nuclear matrix"/>
    <property type="evidence" value="ECO:0007669"/>
    <property type="project" value="TreeGrafter"/>
</dbReference>
<evidence type="ECO:0000256" key="4">
    <source>
        <dbReference type="ARBA" id="ARBA00022448"/>
    </source>
</evidence>
<evidence type="ECO:0000313" key="17">
    <source>
        <dbReference type="Proteomes" id="UP000233524"/>
    </source>
</evidence>
<evidence type="ECO:0000256" key="6">
    <source>
        <dbReference type="ARBA" id="ARBA00022555"/>
    </source>
</evidence>
<keyword evidence="6 11" id="KW-0820">tRNA-binding</keyword>
<proteinExistence type="inferred from homology"/>
<comment type="function">
    <text evidence="10">tRNA nucleus export receptor which facilitates tRNA translocation across the nuclear pore complex. Involved in pre-tRNA splicing, probably by affecting the interaction of pre-tRNA with splicing endonuclease.</text>
</comment>
<keyword evidence="17" id="KW-1185">Reference proteome</keyword>
<dbReference type="Proteomes" id="UP000233524">
    <property type="component" value="Unassembled WGS sequence"/>
</dbReference>
<evidence type="ECO:0000256" key="12">
    <source>
        <dbReference type="SAM" id="MobiDB-lite"/>
    </source>
</evidence>
<dbReference type="SUPFAM" id="SSF48371">
    <property type="entry name" value="ARM repeat"/>
    <property type="match status" value="1"/>
</dbReference>
<dbReference type="PANTHER" id="PTHR15952:SF11">
    <property type="entry name" value="EXPORTIN-T"/>
    <property type="match status" value="1"/>
</dbReference>
<keyword evidence="7" id="KW-0819">tRNA processing</keyword>
<accession>A0A2N3NCR9</accession>
<feature type="compositionally biased region" description="Low complexity" evidence="12">
    <location>
        <begin position="404"/>
        <end position="416"/>
    </location>
</feature>
<dbReference type="GO" id="GO:0005737">
    <property type="term" value="C:cytoplasm"/>
    <property type="evidence" value="ECO:0007669"/>
    <property type="project" value="UniProtKB-SubCell"/>
</dbReference>
<sequence>MRFSALLLPSALFASGSLAQGVEARTFQDAQNSLASIQAAEQALDSAVVSLTANSPDAATLLPQALQGVESAMNQAIVVMQGTQPLTPEQAQILLGSVNSLSYSVRAASMSLVLQQPTLNQLGLVSVGVQSLTAQRVAVGQLGQVVLTKVGPAVVQPFQVGFGHALTAFDVGLAQLNGGGAVAVQLVPAGQIPVHGVAVIQQQCLAVGFVPINAINGFNGIAIQQQQQIIQTCAAVGFVPINQVGLQVPNQQQILQQQCLAAGLIQTNVTQQVDAQQALTDCAAIGFIQQGQHVTPVAEAQLAAEQVKQATEKRQVPAGSGPLPTGVAPAGPGKQRGLKQLVQQCAAIGFAAGGQAQQQFVASPETCAALGLVANAQNENQDIAAQCTALGLQAGPNVAPQKSQEQQQQEQGQQGEAMRRSEKQQKAEAAEQQEQQEQQQQQGQQEQQQQQGQQEEQQQQGQVSVEQCLAQGFIQANETAVNPNAQNETAVAKAKSMIENAVEIAWNPSSEQSLKVQAYEFLNQVRNEPQAWQACVNLFVRQNRPSQVVRLVCLEIVNSAVHTQGLDGPSLAFLKDTLVEYTRRIYGPNASPDQLDEPHLQNKLCQTLTYLFVFLYQDGWQTFIDDFYSLTATSDGSSRDNAPGVILYLRILGSIHDEIADMLLSRNQNDAKRNVELKDQIRAQDMTKVAQSWKELLAHYSHQNDQIVDMILRLIGKWVSWMDISLIVNDDMMGLLLPLVGRSNESGSEDKVRDAAVDALTEITGKKMKNADKMQMISFLNLREIVTQLLASPPLNELKSTPRYDTDLAEAVAKLVNTIMSDVVRVLEDSQADSETKAMADRHLHDFVPSLLRFFSDEYDEVCSTVIPSLTDLLTAFRKLSPLPPSYSGMLPPILNAIIMKMRYDETSSWGEQDDQTDEAEFQELRKRLQVLQKTVAAVDQNLFIDAISNLVGNTFQTLDQRGSQMDWRDLDLALHEMYLFGELALPNQGALPKNERATPASERLAVMMKKMVESGIASFSHPAVILQYMEICVRYAAVFDAYPDNIGPVLENFVRLVHHDHVRIKARSWYLFFRFVKHMRPHVGNVAETVIQSISDLLPIKAEAPGDENDDDMSSEEQDNSEAALFTSQLYLYQAIGYISSAPSTPPEKQALYVRSVMNNLFADMELHLPRAKSNDAQALNQIHHIVMALGTLAHGFSEGLPSTSSSAAPGQTRRPLPDRAISEEFSRAAEAILVALGEFNNTFDIRTACRAAFSRLLGVLGAAVLPQLPQWIEGLLSQSSGKDEMAFFLRILDQVVYEFKGEIYEVLNLLLTPLQQRIFSGLSEPATGTDDHIQLGELRREYLSFILVILNNNLEGTLVSEVNQGFFESMISCIITLGRSFEGNAQSSKLAFGVMTRMAAIWGGPDLATISANPTAPTGSPSPAIPGFDQFMIERFHSVCWEVMQDSQFKPEDAQTKQVLTEIAALEQVIYKKTGDVFIQHVHNQLFPNLAIDGTEFLRSLTSTDKKTFAGYLYGLIKSRRS</sequence>
<dbReference type="VEuPathDB" id="FungiDB:jhhlp_001969"/>
<dbReference type="GO" id="GO:0031267">
    <property type="term" value="F:small GTPase binding"/>
    <property type="evidence" value="ECO:0007669"/>
    <property type="project" value="InterPro"/>
</dbReference>
<evidence type="ECO:0000256" key="10">
    <source>
        <dbReference type="ARBA" id="ARBA00025147"/>
    </source>
</evidence>
<organism evidence="16 17">
    <name type="scientific">Lomentospora prolificans</name>
    <dbReference type="NCBI Taxonomy" id="41688"/>
    <lineage>
        <taxon>Eukaryota</taxon>
        <taxon>Fungi</taxon>
        <taxon>Dikarya</taxon>
        <taxon>Ascomycota</taxon>
        <taxon>Pezizomycotina</taxon>
        <taxon>Sordariomycetes</taxon>
        <taxon>Hypocreomycetidae</taxon>
        <taxon>Microascales</taxon>
        <taxon>Microascaceae</taxon>
        <taxon>Lomentospora</taxon>
    </lineage>
</organism>
<keyword evidence="5 11" id="KW-0963">Cytoplasm</keyword>
<gene>
    <name evidence="16" type="ORF">jhhlp_001969</name>
</gene>
<dbReference type="EMBL" id="NLAX01000008">
    <property type="protein sequence ID" value="PKS10219.1"/>
    <property type="molecule type" value="Genomic_DNA"/>
</dbReference>
<dbReference type="Pfam" id="PF12296">
    <property type="entry name" value="HsbA"/>
    <property type="match status" value="1"/>
</dbReference>
<evidence type="ECO:0000313" key="16">
    <source>
        <dbReference type="EMBL" id="PKS10219.1"/>
    </source>
</evidence>
<feature type="compositionally biased region" description="Low complexity" evidence="12">
    <location>
        <begin position="430"/>
        <end position="448"/>
    </location>
</feature>
<feature type="compositionally biased region" description="Basic and acidic residues" evidence="12">
    <location>
        <begin position="417"/>
        <end position="429"/>
    </location>
</feature>
<evidence type="ECO:0000256" key="5">
    <source>
        <dbReference type="ARBA" id="ARBA00022490"/>
    </source>
</evidence>
<evidence type="ECO:0000256" key="1">
    <source>
        <dbReference type="ARBA" id="ARBA00004496"/>
    </source>
</evidence>
<dbReference type="GO" id="GO:0071528">
    <property type="term" value="P:tRNA re-export from nucleus"/>
    <property type="evidence" value="ECO:0007669"/>
    <property type="project" value="UniProtKB-UniRule"/>
</dbReference>
<dbReference type="GO" id="GO:0005643">
    <property type="term" value="C:nuclear pore"/>
    <property type="evidence" value="ECO:0007669"/>
    <property type="project" value="TreeGrafter"/>
</dbReference>
<feature type="domain" description="Exportin-T C-terminal" evidence="15">
    <location>
        <begin position="835"/>
        <end position="1521"/>
    </location>
</feature>
<dbReference type="FunCoup" id="A0A2N3NCR9">
    <property type="interactions" value="1001"/>
</dbReference>
<reference evidence="16 17" key="1">
    <citation type="journal article" date="2017" name="G3 (Bethesda)">
        <title>First Draft Genome Sequence of the Pathogenic Fungus Lomentospora prolificans (Formerly Scedosporium prolificans).</title>
        <authorList>
            <person name="Luo R."/>
            <person name="Zimin A."/>
            <person name="Workman R."/>
            <person name="Fan Y."/>
            <person name="Pertea G."/>
            <person name="Grossman N."/>
            <person name="Wear M.P."/>
            <person name="Jia B."/>
            <person name="Miller H."/>
            <person name="Casadevall A."/>
            <person name="Timp W."/>
            <person name="Zhang S.X."/>
            <person name="Salzberg S.L."/>
        </authorList>
    </citation>
    <scope>NUCLEOTIDE SEQUENCE [LARGE SCALE GENOMIC DNA]</scope>
    <source>
        <strain evidence="16 17">JHH-5317</strain>
    </source>
</reference>
<evidence type="ECO:0000256" key="7">
    <source>
        <dbReference type="ARBA" id="ARBA00022694"/>
    </source>
</evidence>
<feature type="region of interest" description="Disordered" evidence="12">
    <location>
        <begin position="395"/>
        <end position="448"/>
    </location>
</feature>
<evidence type="ECO:0000259" key="15">
    <source>
        <dbReference type="Pfam" id="PF19282"/>
    </source>
</evidence>
<evidence type="ECO:0000256" key="8">
    <source>
        <dbReference type="ARBA" id="ARBA00022884"/>
    </source>
</evidence>
<dbReference type="InParanoid" id="A0A2N3NCR9"/>
<comment type="subcellular location">
    <subcellularLocation>
        <location evidence="1 11">Cytoplasm</location>
    </subcellularLocation>
    <subcellularLocation>
        <location evidence="11">Nucleus</location>
    </subcellularLocation>
    <text evidence="11">Shuttles between the nucleus and the cytoplasm.</text>
</comment>
<feature type="chain" id="PRO_5014632647" description="Exportin-T" evidence="13">
    <location>
        <begin position="25"/>
        <end position="1524"/>
    </location>
</feature>
<dbReference type="Pfam" id="PF08389">
    <property type="entry name" value="Xpo1"/>
    <property type="match status" value="1"/>
</dbReference>
<feature type="domain" description="Exportin-1/Importin-beta-like" evidence="14">
    <location>
        <begin position="598"/>
        <end position="760"/>
    </location>
</feature>
<dbReference type="STRING" id="41688.A0A2N3NCR9"/>
<keyword evidence="9 11" id="KW-0539">Nucleus</keyword>
<evidence type="ECO:0000256" key="3">
    <source>
        <dbReference type="ARBA" id="ARBA00018928"/>
    </source>
</evidence>
<dbReference type="InterPro" id="IPR016024">
    <property type="entry name" value="ARM-type_fold"/>
</dbReference>
<feature type="region of interest" description="Disordered" evidence="12">
    <location>
        <begin position="309"/>
        <end position="334"/>
    </location>
</feature>
<keyword evidence="4 11" id="KW-0813">Transport</keyword>
<comment type="caution">
    <text evidence="16">The sequence shown here is derived from an EMBL/GenBank/DDBJ whole genome shotgun (WGS) entry which is preliminary data.</text>
</comment>
<dbReference type="OrthoDB" id="26399at2759"/>
<dbReference type="Gene3D" id="1.25.10.10">
    <property type="entry name" value="Leucine-rich Repeat Variant"/>
    <property type="match status" value="1"/>
</dbReference>
<evidence type="ECO:0000256" key="9">
    <source>
        <dbReference type="ARBA" id="ARBA00023242"/>
    </source>
</evidence>
<evidence type="ECO:0000256" key="2">
    <source>
        <dbReference type="ARBA" id="ARBA00009466"/>
    </source>
</evidence>
<keyword evidence="8 11" id="KW-0694">RNA-binding</keyword>
<dbReference type="GO" id="GO:0000049">
    <property type="term" value="F:tRNA binding"/>
    <property type="evidence" value="ECO:0007669"/>
    <property type="project" value="UniProtKB-UniRule"/>
</dbReference>